<comment type="caution">
    <text evidence="1">The sequence shown here is derived from an EMBL/GenBank/DDBJ whole genome shotgun (WGS) entry which is preliminary data.</text>
</comment>
<name>A0A9P8TIL5_WICPI</name>
<gene>
    <name evidence="1" type="ORF">WICPIJ_008377</name>
</gene>
<organism evidence="1 2">
    <name type="scientific">Wickerhamomyces pijperi</name>
    <name type="common">Yeast</name>
    <name type="synonym">Pichia pijperi</name>
    <dbReference type="NCBI Taxonomy" id="599730"/>
    <lineage>
        <taxon>Eukaryota</taxon>
        <taxon>Fungi</taxon>
        <taxon>Dikarya</taxon>
        <taxon>Ascomycota</taxon>
        <taxon>Saccharomycotina</taxon>
        <taxon>Saccharomycetes</taxon>
        <taxon>Phaffomycetales</taxon>
        <taxon>Wickerhamomycetaceae</taxon>
        <taxon>Wickerhamomyces</taxon>
    </lineage>
</organism>
<dbReference type="AlphaFoldDB" id="A0A9P8TIL5"/>
<evidence type="ECO:0000313" key="1">
    <source>
        <dbReference type="EMBL" id="KAH3680164.1"/>
    </source>
</evidence>
<dbReference type="EMBL" id="JAEUBG010004779">
    <property type="protein sequence ID" value="KAH3680164.1"/>
    <property type="molecule type" value="Genomic_DNA"/>
</dbReference>
<sequence>MKDSALKFVEDKSLMDSGSVRSKLVLDLTGFTGEEEESGVDTAAARGACDYIRLCMDFPILTLSDSDCGNGNKFIELGTGAFGKEGMFANHQVEFVIVKPMDLRLKPRLTLVPNASRRGNERSKHLGYRHGILKQQSIVDTIAQIVHNNVKDNSMIWFIQDFNIPHWLQVKVSPTLSAIFMVSQGQRFSVVVHDIVQSFQFQISRNDIQHSVVKLLHDGIVSVSVGLGLDQHGVSLPRSQVKIVNRVRLNGNTVNLHDLHIMTFNVNVLRDEQPHVDES</sequence>
<reference evidence="1" key="2">
    <citation type="submission" date="2021-01" db="EMBL/GenBank/DDBJ databases">
        <authorList>
            <person name="Schikora-Tamarit M.A."/>
        </authorList>
    </citation>
    <scope>NUCLEOTIDE SEQUENCE</scope>
    <source>
        <strain evidence="1">CBS2887</strain>
    </source>
</reference>
<keyword evidence="2" id="KW-1185">Reference proteome</keyword>
<evidence type="ECO:0000313" key="2">
    <source>
        <dbReference type="Proteomes" id="UP000774326"/>
    </source>
</evidence>
<dbReference type="Proteomes" id="UP000774326">
    <property type="component" value="Unassembled WGS sequence"/>
</dbReference>
<proteinExistence type="predicted"/>
<accession>A0A9P8TIL5</accession>
<protein>
    <submittedName>
        <fullName evidence="1">Uncharacterized protein</fullName>
    </submittedName>
</protein>
<reference evidence="1" key="1">
    <citation type="journal article" date="2021" name="Open Biol.">
        <title>Shared evolutionary footprints suggest mitochondrial oxidative damage underlies multiple complex I losses in fungi.</title>
        <authorList>
            <person name="Schikora-Tamarit M.A."/>
            <person name="Marcet-Houben M."/>
            <person name="Nosek J."/>
            <person name="Gabaldon T."/>
        </authorList>
    </citation>
    <scope>NUCLEOTIDE SEQUENCE</scope>
    <source>
        <strain evidence="1">CBS2887</strain>
    </source>
</reference>